<dbReference type="GO" id="GO:0042802">
    <property type="term" value="F:identical protein binding"/>
    <property type="evidence" value="ECO:0007669"/>
    <property type="project" value="UniProtKB-ARBA"/>
</dbReference>
<dbReference type="Proteomes" id="UP000199161">
    <property type="component" value="Unassembled WGS sequence"/>
</dbReference>
<evidence type="ECO:0000313" key="8">
    <source>
        <dbReference type="Proteomes" id="UP000199161"/>
    </source>
</evidence>
<accession>A0A1I1IH35</accession>
<feature type="binding site" description="in other chain" evidence="6">
    <location>
        <position position="19"/>
    </location>
    <ligand>
        <name>substrate</name>
        <note>ligand shared between homodimeric partners</note>
    </ligand>
</feature>
<dbReference type="PANTHER" id="PTHR15364">
    <property type="entry name" value="2'-DEOXYNUCLEOSIDE 5'-PHOSPHATE N-HYDROLASE 1"/>
    <property type="match status" value="1"/>
</dbReference>
<keyword evidence="8" id="KW-1185">Reference proteome</keyword>
<dbReference type="FunFam" id="3.40.50.450:FF:000019">
    <property type="entry name" value="2'-deoxynucleoside 5'-phosphate N-hydrolase 1"/>
    <property type="match status" value="1"/>
</dbReference>
<comment type="subunit">
    <text evidence="1 6">Monomer and homodimer.</text>
</comment>
<dbReference type="EMBL" id="FOKW01000007">
    <property type="protein sequence ID" value="SFC35002.1"/>
    <property type="molecule type" value="Genomic_DNA"/>
</dbReference>
<dbReference type="SUPFAM" id="SSF52309">
    <property type="entry name" value="N-(deoxy)ribosyltransferase-like"/>
    <property type="match status" value="1"/>
</dbReference>
<gene>
    <name evidence="7" type="ORF">SAMN05444422_107140</name>
</gene>
<dbReference type="GO" id="GO:0009116">
    <property type="term" value="P:nucleoside metabolic process"/>
    <property type="evidence" value="ECO:0007669"/>
    <property type="project" value="UniProtKB-UniRule"/>
</dbReference>
<name>A0A1I1IH35_NATHA</name>
<comment type="caution">
    <text evidence="6">Lacks conserved residue(s) required for the propagation of feature annotation.</text>
</comment>
<dbReference type="AlphaFoldDB" id="A0A1I1IH35"/>
<comment type="function">
    <text evidence="6">Catalyzes the cleavage of the N-glycosidic bond of deoxyribonucleoside 5'-monophosphates to yield deoxyribose 5-phosphate and a purine or pyrimidine base.</text>
</comment>
<keyword evidence="4 6" id="KW-0326">Glycosidase</keyword>
<dbReference type="InterPro" id="IPR028607">
    <property type="entry name" value="DNPH1"/>
</dbReference>
<evidence type="ECO:0000256" key="1">
    <source>
        <dbReference type="ARBA" id="ARBA00011407"/>
    </source>
</evidence>
<dbReference type="HAMAP" id="MF_03036">
    <property type="entry name" value="Nuc_phosphate_hydrolase"/>
    <property type="match status" value="1"/>
</dbReference>
<evidence type="ECO:0000256" key="6">
    <source>
        <dbReference type="HAMAP-Rule" id="MF_03036"/>
    </source>
</evidence>
<proteinExistence type="inferred from homology"/>
<dbReference type="Gene3D" id="3.40.50.450">
    <property type="match status" value="1"/>
</dbReference>
<keyword evidence="3 6" id="KW-0546">Nucleotide metabolism</keyword>
<comment type="similarity">
    <text evidence="6">Belongs to the 2'-deoxynucleoside 5'-phosphate N-hydrolase 1 family.</text>
</comment>
<sequence length="139" mass="15334">MDIYFGGSIRGGRSDVDLYAAIIDVLEDHGTVLTEHVGTENVEEKEAEVGLTDADIYEQDLTWLRRADVVVAEVTTPSLGVGYELGRAVAWEKPVCCLYRPDGDHDLSAMVRGNGDVEVIEYETVADVEADLEEFLRGR</sequence>
<dbReference type="InterPro" id="IPR051239">
    <property type="entry name" value="2'-dNMP_N-hydrolase"/>
</dbReference>
<dbReference type="RefSeq" id="WP_089788732.1">
    <property type="nucleotide sequence ID" value="NZ_FOKW01000007.1"/>
</dbReference>
<comment type="catalytic activity">
    <reaction evidence="6">
        <text>a purine 2'-deoxyribonucleoside 5'-phosphate + H2O = a purine nucleobase + 2-deoxy-D-ribose 5-phosphate</text>
        <dbReference type="Rhea" id="RHEA:51132"/>
        <dbReference type="ChEBI" id="CHEBI:15377"/>
        <dbReference type="ChEBI" id="CHEBI:26386"/>
        <dbReference type="ChEBI" id="CHEBI:62877"/>
        <dbReference type="ChEBI" id="CHEBI:142198"/>
    </reaction>
</comment>
<evidence type="ECO:0000256" key="4">
    <source>
        <dbReference type="ARBA" id="ARBA00023295"/>
    </source>
</evidence>
<protein>
    <recommendedName>
        <fullName evidence="6">Putative 2'-deoxynucleoside 5'-phosphate N-hydrolase 1</fullName>
        <ecNumber evidence="6">3.2.2.-</ecNumber>
    </recommendedName>
</protein>
<dbReference type="OrthoDB" id="30967at2157"/>
<evidence type="ECO:0000256" key="3">
    <source>
        <dbReference type="ARBA" id="ARBA00023080"/>
    </source>
</evidence>
<comment type="catalytic activity">
    <reaction evidence="5">
        <text>5-hydroxymethyl-dUMP + H2O = 5-hydroxymethyluracil + 2-deoxy-D-ribose 5-phosphate</text>
        <dbReference type="Rhea" id="RHEA:77099"/>
        <dbReference type="ChEBI" id="CHEBI:15377"/>
        <dbReference type="ChEBI" id="CHEBI:16964"/>
        <dbReference type="ChEBI" id="CHEBI:62877"/>
        <dbReference type="ChEBI" id="CHEBI:90409"/>
    </reaction>
    <physiologicalReaction direction="left-to-right" evidence="5">
        <dbReference type="Rhea" id="RHEA:77100"/>
    </physiologicalReaction>
</comment>
<feature type="binding site" evidence="6">
    <location>
        <begin position="108"/>
        <end position="110"/>
    </location>
    <ligand>
        <name>substrate</name>
        <note>ligand shared between homodimeric partners</note>
    </ligand>
</feature>
<dbReference type="GO" id="GO:0070694">
    <property type="term" value="F:5-hydroxymethyl-dUMP N-hydrolase activity"/>
    <property type="evidence" value="ECO:0007669"/>
    <property type="project" value="InterPro"/>
</dbReference>
<dbReference type="GO" id="GO:0006163">
    <property type="term" value="P:purine nucleotide metabolic process"/>
    <property type="evidence" value="ECO:0007669"/>
    <property type="project" value="UniProtKB-ARBA"/>
</dbReference>
<evidence type="ECO:0000256" key="2">
    <source>
        <dbReference type="ARBA" id="ARBA00022801"/>
    </source>
</evidence>
<evidence type="ECO:0000313" key="7">
    <source>
        <dbReference type="EMBL" id="SFC35002.1"/>
    </source>
</evidence>
<feature type="binding site" description="in other chain" evidence="6">
    <location>
        <position position="84"/>
    </location>
    <ligand>
        <name>substrate</name>
        <note>ligand shared between homodimeric partners</note>
    </ligand>
</feature>
<dbReference type="PANTHER" id="PTHR15364:SF0">
    <property type="entry name" value="2'-DEOXYNUCLEOSIDE 5'-PHOSPHATE N-HYDROLASE 1"/>
    <property type="match status" value="1"/>
</dbReference>
<evidence type="ECO:0000256" key="5">
    <source>
        <dbReference type="ARBA" id="ARBA00047460"/>
    </source>
</evidence>
<comment type="catalytic activity">
    <reaction evidence="6">
        <text>a pyrimidine 2'-deoxyribonucleoside 5'-phosphate + H2O = a pyrimidine nucleobase + 2-deoxy-D-ribose 5-phosphate</text>
        <dbReference type="Rhea" id="RHEA:57852"/>
        <dbReference type="ChEBI" id="CHEBI:15377"/>
        <dbReference type="ChEBI" id="CHEBI:26432"/>
        <dbReference type="ChEBI" id="CHEBI:62877"/>
        <dbReference type="ChEBI" id="CHEBI:142209"/>
    </reaction>
</comment>
<keyword evidence="2 6" id="KW-0378">Hydrolase</keyword>
<reference evidence="8" key="1">
    <citation type="submission" date="2016-10" db="EMBL/GenBank/DDBJ databases">
        <authorList>
            <person name="Varghese N."/>
            <person name="Submissions S."/>
        </authorList>
    </citation>
    <scope>NUCLEOTIDE SEQUENCE [LARGE SCALE GENOMIC DNA]</scope>
    <source>
        <strain evidence="8">DSM 13078</strain>
    </source>
</reference>
<dbReference type="GO" id="GO:0009159">
    <property type="term" value="P:deoxyribonucleoside monophosphate catabolic process"/>
    <property type="evidence" value="ECO:0007669"/>
    <property type="project" value="InterPro"/>
</dbReference>
<dbReference type="InterPro" id="IPR007710">
    <property type="entry name" value="Nucleoside_deoxyribTrfase"/>
</dbReference>
<dbReference type="Pfam" id="PF05014">
    <property type="entry name" value="Nuc_deoxyrib_tr"/>
    <property type="match status" value="1"/>
</dbReference>
<dbReference type="EC" id="3.2.2.-" evidence="6"/>
<organism evidence="7 8">
    <name type="scientific">Natronobacterium haloterrestre</name>
    <name type="common">Halobiforma haloterrestris</name>
    <dbReference type="NCBI Taxonomy" id="148448"/>
    <lineage>
        <taxon>Archaea</taxon>
        <taxon>Methanobacteriati</taxon>
        <taxon>Methanobacteriota</taxon>
        <taxon>Stenosarchaea group</taxon>
        <taxon>Halobacteria</taxon>
        <taxon>Halobacteriales</taxon>
        <taxon>Natrialbaceae</taxon>
        <taxon>Natronobacterium</taxon>
    </lineage>
</organism>